<protein>
    <submittedName>
        <fullName evidence="1">Uncharacterized protein</fullName>
    </submittedName>
</protein>
<feature type="non-terminal residue" evidence="1">
    <location>
        <position position="1"/>
    </location>
</feature>
<evidence type="ECO:0000313" key="2">
    <source>
        <dbReference type="Proteomes" id="UP001152795"/>
    </source>
</evidence>
<dbReference type="PANTHER" id="PTHR46670:SF3">
    <property type="entry name" value="ENDONUCLEASE_EXONUCLEASE_PHOSPHATASE DOMAIN-CONTAINING PROTEIN"/>
    <property type="match status" value="1"/>
</dbReference>
<dbReference type="Proteomes" id="UP001152795">
    <property type="component" value="Unassembled WGS sequence"/>
</dbReference>
<keyword evidence="2" id="KW-1185">Reference proteome</keyword>
<organism evidence="1 2">
    <name type="scientific">Paramuricea clavata</name>
    <name type="common">Red gorgonian</name>
    <name type="synonym">Violescent sea-whip</name>
    <dbReference type="NCBI Taxonomy" id="317549"/>
    <lineage>
        <taxon>Eukaryota</taxon>
        <taxon>Metazoa</taxon>
        <taxon>Cnidaria</taxon>
        <taxon>Anthozoa</taxon>
        <taxon>Octocorallia</taxon>
        <taxon>Malacalcyonacea</taxon>
        <taxon>Plexauridae</taxon>
        <taxon>Paramuricea</taxon>
    </lineage>
</organism>
<dbReference type="PANTHER" id="PTHR46670">
    <property type="entry name" value="ENDO/EXONUCLEASE/PHOSPHATASE DOMAIN-CONTAINING PROTEIN"/>
    <property type="match status" value="1"/>
</dbReference>
<dbReference type="EMBL" id="CACRXK020008838">
    <property type="protein sequence ID" value="CAB4015772.1"/>
    <property type="molecule type" value="Genomic_DNA"/>
</dbReference>
<evidence type="ECO:0000313" key="1">
    <source>
        <dbReference type="EMBL" id="CAB4015772.1"/>
    </source>
</evidence>
<reference evidence="1" key="1">
    <citation type="submission" date="2020-04" db="EMBL/GenBank/DDBJ databases">
        <authorList>
            <person name="Alioto T."/>
            <person name="Alioto T."/>
            <person name="Gomez Garrido J."/>
        </authorList>
    </citation>
    <scope>NUCLEOTIDE SEQUENCE</scope>
    <source>
        <strain evidence="1">A484AB</strain>
    </source>
</reference>
<sequence length="847" mass="96162">MGNYFVAKTQDIQTKLNDMVQRLPDFVADNASETITPLHNFTTLTEEVLKLVKGCKKKGCNLDPMPTPLFHNKVTALLKITNDILLKMNSQEVTLLVLLDLSAAFDTVNHNILIDRLNEKVGLQGKALDWFKSYLNNRSQQVSIAKNEATPPGYKLCGHPRPDRIGGGTAIVFRDTLCTTKLAADTTIFYKSPDGDILKFVDLLLSMGLQQHVEFSTHVSGNTLDLVITREVDSILGSPSRPDHLFSDYMAISFGLNSSKPLPSKKCVTYRSLKSINITSFMKDLGESKLCSDAPTQLDSLVSCYNNTLSSVLDRHAPLKRRIVTSRAMVPWYDEEIKLAKKERRKAEQKWRTTKKTADFNKFKSLKNHCTQLMRKAKCSFFSDFVKENSNNQGSLFKAIKGKLVEKNAISFPGHPPSDDNEDTNRFLGFVIQVAQGPLVIGRSWSETALLKVLNDILLSMNSQRVTLLVLLDLSSAFDTIDHGILLERLRSKFGIHGKVLSWFSSYLSGRSQRVMLNGFVCMCHSNLTTHAINVKRSRNLTHAITCSLRLRNFGMNFRKKFLLLSISFKPARTSKQDVVRAMENCVEKIRCWMIYDKLLMNDGKTEFMLIGTRQQLSKLQPINISMSKHITKTCKACFFHLHNIRRIKNKLDYSNSLLYGLPKKQISKLQRVQNATARMPDWLWIYGNILILRPYSQVHNQAPSYIKDLIEIKSKSSYCLRSNSAHTSRSPQNVLITFCGFLCRRCCSYAKRPKTNEPIIWQGSKEQRLKSIAKLNVSNLHSEVIHTNLEDHDKIGYALLNQNLVLVTINEIIVLLSTNQHPNTNKARIIVKVFANLNAHERLTME</sequence>
<dbReference type="OrthoDB" id="8938395at2759"/>
<proteinExistence type="predicted"/>
<accession>A0A6S7JG74</accession>
<comment type="caution">
    <text evidence="1">The sequence shown here is derived from an EMBL/GenBank/DDBJ whole genome shotgun (WGS) entry which is preliminary data.</text>
</comment>
<name>A0A6S7JG74_PARCT</name>
<gene>
    <name evidence="1" type="ORF">PACLA_8A066969</name>
</gene>
<dbReference type="AlphaFoldDB" id="A0A6S7JG74"/>